<evidence type="ECO:0000259" key="3">
    <source>
        <dbReference type="Pfam" id="PF10708"/>
    </source>
</evidence>
<feature type="domain" description="DUF2510" evidence="3">
    <location>
        <begin position="12"/>
        <end position="43"/>
    </location>
</feature>
<comment type="caution">
    <text evidence="4">The sequence shown here is derived from an EMBL/GenBank/DDBJ whole genome shotgun (WGS) entry which is preliminary data.</text>
</comment>
<dbReference type="RefSeq" id="WP_182489703.1">
    <property type="nucleotide sequence ID" value="NZ_BAAAOV010000021.1"/>
</dbReference>
<reference evidence="4 5" key="1">
    <citation type="submission" date="2020-07" db="EMBL/GenBank/DDBJ databases">
        <title>Sequencing the genomes of 1000 actinobacteria strains.</title>
        <authorList>
            <person name="Klenk H.-P."/>
        </authorList>
    </citation>
    <scope>NUCLEOTIDE SEQUENCE [LARGE SCALE GENOMIC DNA]</scope>
    <source>
        <strain evidence="4 5">DSM 19663</strain>
    </source>
</reference>
<evidence type="ECO:0000256" key="1">
    <source>
        <dbReference type="SAM" id="MobiDB-lite"/>
    </source>
</evidence>
<accession>A0A839E2G7</accession>
<gene>
    <name evidence="4" type="ORF">FHX53_000423</name>
</gene>
<keyword evidence="2" id="KW-0472">Membrane</keyword>
<dbReference type="InterPro" id="IPR018929">
    <property type="entry name" value="DUF2510"/>
</dbReference>
<sequence>MTDIVIIQPREGWFADPTIPGQERWWDGAEWTSRTRPAARTAPVGPEQPASPDQIETAIESAEAYTELVGLAPPRIDDRLVTRVDAAELADAARQPSARAGYAAAIAVGMLGSALIAATAVITTGLVQSGTVALPF</sequence>
<dbReference type="Proteomes" id="UP000585905">
    <property type="component" value="Unassembled WGS sequence"/>
</dbReference>
<feature type="region of interest" description="Disordered" evidence="1">
    <location>
        <begin position="32"/>
        <end position="52"/>
    </location>
</feature>
<name>A0A839E2G7_9MICO</name>
<dbReference type="EMBL" id="JACGWX010000001">
    <property type="protein sequence ID" value="MBA8846859.1"/>
    <property type="molecule type" value="Genomic_DNA"/>
</dbReference>
<protein>
    <recommendedName>
        <fullName evidence="3">DUF2510 domain-containing protein</fullName>
    </recommendedName>
</protein>
<keyword evidence="2" id="KW-1133">Transmembrane helix</keyword>
<dbReference type="AlphaFoldDB" id="A0A839E2G7"/>
<evidence type="ECO:0000313" key="5">
    <source>
        <dbReference type="Proteomes" id="UP000585905"/>
    </source>
</evidence>
<proteinExistence type="predicted"/>
<dbReference type="Pfam" id="PF10708">
    <property type="entry name" value="DUF2510"/>
    <property type="match status" value="1"/>
</dbReference>
<evidence type="ECO:0000313" key="4">
    <source>
        <dbReference type="EMBL" id="MBA8846859.1"/>
    </source>
</evidence>
<keyword evidence="2" id="KW-0812">Transmembrane</keyword>
<keyword evidence="5" id="KW-1185">Reference proteome</keyword>
<evidence type="ECO:0000256" key="2">
    <source>
        <dbReference type="SAM" id="Phobius"/>
    </source>
</evidence>
<feature type="transmembrane region" description="Helical" evidence="2">
    <location>
        <begin position="102"/>
        <end position="127"/>
    </location>
</feature>
<organism evidence="4 5">
    <name type="scientific">Microcella alkalica</name>
    <dbReference type="NCBI Taxonomy" id="355930"/>
    <lineage>
        <taxon>Bacteria</taxon>
        <taxon>Bacillati</taxon>
        <taxon>Actinomycetota</taxon>
        <taxon>Actinomycetes</taxon>
        <taxon>Micrococcales</taxon>
        <taxon>Microbacteriaceae</taxon>
        <taxon>Microcella</taxon>
    </lineage>
</organism>